<feature type="compositionally biased region" description="Low complexity" evidence="1">
    <location>
        <begin position="26"/>
        <end position="42"/>
    </location>
</feature>
<keyword evidence="2" id="KW-0732">Signal</keyword>
<feature type="domain" description="GerMN" evidence="3">
    <location>
        <begin position="62"/>
        <end position="168"/>
    </location>
</feature>
<name>A0A329MI47_9BACL</name>
<dbReference type="OrthoDB" id="1954033at2"/>
<reference evidence="4 5" key="1">
    <citation type="journal article" date="2009" name="Int. J. Syst. Evol. Microbiol.">
        <title>Paenibacillus contaminans sp. nov., isolated from a contaminated laboratory plate.</title>
        <authorList>
            <person name="Chou J.H."/>
            <person name="Lee J.H."/>
            <person name="Lin M.C."/>
            <person name="Chang P.S."/>
            <person name="Arun A.B."/>
            <person name="Young C.C."/>
            <person name="Chen W.M."/>
        </authorList>
    </citation>
    <scope>NUCLEOTIDE SEQUENCE [LARGE SCALE GENOMIC DNA]</scope>
    <source>
        <strain evidence="4 5">CKOBP-6</strain>
    </source>
</reference>
<dbReference type="PROSITE" id="PS51257">
    <property type="entry name" value="PROKAR_LIPOPROTEIN"/>
    <property type="match status" value="1"/>
</dbReference>
<dbReference type="Pfam" id="PF10646">
    <property type="entry name" value="Germane"/>
    <property type="match status" value="1"/>
</dbReference>
<evidence type="ECO:0000256" key="1">
    <source>
        <dbReference type="SAM" id="MobiDB-lite"/>
    </source>
</evidence>
<evidence type="ECO:0000313" key="5">
    <source>
        <dbReference type="Proteomes" id="UP000250369"/>
    </source>
</evidence>
<feature type="signal peptide" evidence="2">
    <location>
        <begin position="1"/>
        <end position="24"/>
    </location>
</feature>
<feature type="chain" id="PRO_5016408793" description="GerMN domain-containing protein" evidence="2">
    <location>
        <begin position="25"/>
        <end position="182"/>
    </location>
</feature>
<organism evidence="4 5">
    <name type="scientific">Paenibacillus contaminans</name>
    <dbReference type="NCBI Taxonomy" id="450362"/>
    <lineage>
        <taxon>Bacteria</taxon>
        <taxon>Bacillati</taxon>
        <taxon>Bacillota</taxon>
        <taxon>Bacilli</taxon>
        <taxon>Bacillales</taxon>
        <taxon>Paenibacillaceae</taxon>
        <taxon>Paenibacillus</taxon>
    </lineage>
</organism>
<sequence length="182" mass="19623">MRKQTITYIVAACVAVTAVGCGQAKQPNNNAAQPSAATQPSLSPSPTPSAAPVMQETSIQSYYSDESASNLETRTVTIRYEKEQDKYAEAFKALQTAPDKQAIPLLEGLTLKSAAVKDGELVLDVSLKPDGQLGSGGEAMLLQALQKTMFQFQELKSIDVLLDGKQVESLMGHMDLPHPMRR</sequence>
<feature type="region of interest" description="Disordered" evidence="1">
    <location>
        <begin position="26"/>
        <end position="53"/>
    </location>
</feature>
<keyword evidence="5" id="KW-1185">Reference proteome</keyword>
<comment type="caution">
    <text evidence="4">The sequence shown here is derived from an EMBL/GenBank/DDBJ whole genome shotgun (WGS) entry which is preliminary data.</text>
</comment>
<dbReference type="AlphaFoldDB" id="A0A329MI47"/>
<accession>A0A329MI47</accession>
<evidence type="ECO:0000256" key="2">
    <source>
        <dbReference type="SAM" id="SignalP"/>
    </source>
</evidence>
<evidence type="ECO:0000259" key="3">
    <source>
        <dbReference type="Pfam" id="PF10646"/>
    </source>
</evidence>
<proteinExistence type="predicted"/>
<dbReference type="InterPro" id="IPR019606">
    <property type="entry name" value="GerMN"/>
</dbReference>
<dbReference type="Proteomes" id="UP000250369">
    <property type="component" value="Unassembled WGS sequence"/>
</dbReference>
<evidence type="ECO:0000313" key="4">
    <source>
        <dbReference type="EMBL" id="RAV18463.1"/>
    </source>
</evidence>
<dbReference type="RefSeq" id="WP_113033581.1">
    <property type="nucleotide sequence ID" value="NZ_QMFB01000016.1"/>
</dbReference>
<gene>
    <name evidence="4" type="ORF">DQG23_24470</name>
</gene>
<protein>
    <recommendedName>
        <fullName evidence="3">GerMN domain-containing protein</fullName>
    </recommendedName>
</protein>
<dbReference type="EMBL" id="QMFB01000016">
    <property type="protein sequence ID" value="RAV18463.1"/>
    <property type="molecule type" value="Genomic_DNA"/>
</dbReference>